<dbReference type="GO" id="GO:0009055">
    <property type="term" value="F:electron transfer activity"/>
    <property type="evidence" value="ECO:0007669"/>
    <property type="project" value="InterPro"/>
</dbReference>
<dbReference type="STRING" id="1123037.GCA_000425305_02370"/>
<evidence type="ECO:0000256" key="3">
    <source>
        <dbReference type="ARBA" id="ARBA00023004"/>
    </source>
</evidence>
<dbReference type="InterPro" id="IPR036909">
    <property type="entry name" value="Cyt_c-like_dom_sf"/>
</dbReference>
<dbReference type="RefSeq" id="WP_147231815.1">
    <property type="nucleotide sequence ID" value="NZ_VOSB01000016.1"/>
</dbReference>
<evidence type="ECO:0000313" key="8">
    <source>
        <dbReference type="Proteomes" id="UP000321938"/>
    </source>
</evidence>
<keyword evidence="8" id="KW-1185">Reference proteome</keyword>
<keyword evidence="2 4" id="KW-0479">Metal-binding</keyword>
<keyword evidence="1 4" id="KW-0349">Heme</keyword>
<evidence type="ECO:0000256" key="1">
    <source>
        <dbReference type="ARBA" id="ARBA00022617"/>
    </source>
</evidence>
<dbReference type="AlphaFoldDB" id="A0A5C7BCP7"/>
<proteinExistence type="predicted"/>
<gene>
    <name evidence="7" type="ORF">ES692_11845</name>
</gene>
<dbReference type="Gene3D" id="1.10.760.10">
    <property type="entry name" value="Cytochrome c-like domain"/>
    <property type="match status" value="1"/>
</dbReference>
<dbReference type="SUPFAM" id="SSF46626">
    <property type="entry name" value="Cytochrome c"/>
    <property type="match status" value="1"/>
</dbReference>
<feature type="region of interest" description="Disordered" evidence="5">
    <location>
        <begin position="148"/>
        <end position="173"/>
    </location>
</feature>
<organism evidence="7 8">
    <name type="scientific">Psychroserpens burtonensis</name>
    <dbReference type="NCBI Taxonomy" id="49278"/>
    <lineage>
        <taxon>Bacteria</taxon>
        <taxon>Pseudomonadati</taxon>
        <taxon>Bacteroidota</taxon>
        <taxon>Flavobacteriia</taxon>
        <taxon>Flavobacteriales</taxon>
        <taxon>Flavobacteriaceae</taxon>
        <taxon>Psychroserpens</taxon>
    </lineage>
</organism>
<dbReference type="GO" id="GO:0046872">
    <property type="term" value="F:metal ion binding"/>
    <property type="evidence" value="ECO:0007669"/>
    <property type="project" value="UniProtKB-KW"/>
</dbReference>
<protein>
    <submittedName>
        <fullName evidence="7">DUF3365 domain-containing protein</fullName>
    </submittedName>
</protein>
<dbReference type="InterPro" id="IPR009056">
    <property type="entry name" value="Cyt_c-like_dom"/>
</dbReference>
<evidence type="ECO:0000259" key="6">
    <source>
        <dbReference type="PROSITE" id="PS51007"/>
    </source>
</evidence>
<evidence type="ECO:0000313" key="7">
    <source>
        <dbReference type="EMBL" id="TXE16745.1"/>
    </source>
</evidence>
<keyword evidence="3 4" id="KW-0408">Iron</keyword>
<dbReference type="Proteomes" id="UP000321938">
    <property type="component" value="Unassembled WGS sequence"/>
</dbReference>
<dbReference type="Pfam" id="PF11845">
    <property type="entry name" value="Tll0287-like"/>
    <property type="match status" value="1"/>
</dbReference>
<evidence type="ECO:0000256" key="2">
    <source>
        <dbReference type="ARBA" id="ARBA00022723"/>
    </source>
</evidence>
<reference evidence="7 8" key="1">
    <citation type="submission" date="2019-08" db="EMBL/GenBank/DDBJ databases">
        <title>Genome of Psychroserpens burtonensis ACAM 167.</title>
        <authorList>
            <person name="Bowman J.P."/>
        </authorList>
    </citation>
    <scope>NUCLEOTIDE SEQUENCE [LARGE SCALE GENOMIC DNA]</scope>
    <source>
        <strain evidence="7 8">ACAM 167</strain>
    </source>
</reference>
<evidence type="ECO:0000256" key="4">
    <source>
        <dbReference type="PROSITE-ProRule" id="PRU00433"/>
    </source>
</evidence>
<dbReference type="PROSITE" id="PS51007">
    <property type="entry name" value="CYTC"/>
    <property type="match status" value="1"/>
</dbReference>
<dbReference type="InterPro" id="IPR021796">
    <property type="entry name" value="Tll0287-like_dom"/>
</dbReference>
<dbReference type="EMBL" id="VOSB01000016">
    <property type="protein sequence ID" value="TXE16745.1"/>
    <property type="molecule type" value="Genomic_DNA"/>
</dbReference>
<sequence>MKNLIVLMLLLLFVFGCNKTKDKSYVSTTEIEKVESHPGKKLMQINCYVCHSPTASHDDRIGPPMVAVKKHYLEDGMTKEQFTNDIQNWINNPTKDTAKMHGAVKRFGVMPKQVFPEETIKQISDYMFDYDIEEPTWFEDHFNSKKVKQKGQGLGKKKGNHKQQEQANAEDLTDGKRGLNYALTTKAVLGRNLMGILQKKGTIEALTFCNTKAYPLTDSMATVHNATIKRVTDKPRNPDNIANSEELIYIEKFKERVFNEDEIDPIVIQLNDKVQFYYPIITNSMCLQCHGKPNETIKKDVLNTIAQFYPKDKAIGYEINEVRGLWSVSFEK</sequence>
<accession>A0A5C7BCP7</accession>
<dbReference type="OrthoDB" id="1494333at2"/>
<comment type="caution">
    <text evidence="7">The sequence shown here is derived from an EMBL/GenBank/DDBJ whole genome shotgun (WGS) entry which is preliminary data.</text>
</comment>
<name>A0A5C7BCP7_9FLAO</name>
<dbReference type="GO" id="GO:0020037">
    <property type="term" value="F:heme binding"/>
    <property type="evidence" value="ECO:0007669"/>
    <property type="project" value="InterPro"/>
</dbReference>
<evidence type="ECO:0000256" key="5">
    <source>
        <dbReference type="SAM" id="MobiDB-lite"/>
    </source>
</evidence>
<feature type="domain" description="Cytochrome c" evidence="6">
    <location>
        <begin position="34"/>
        <end position="131"/>
    </location>
</feature>
<feature type="compositionally biased region" description="Basic residues" evidence="5">
    <location>
        <begin position="148"/>
        <end position="161"/>
    </location>
</feature>
<dbReference type="PROSITE" id="PS51257">
    <property type="entry name" value="PROKAR_LIPOPROTEIN"/>
    <property type="match status" value="1"/>
</dbReference>